<keyword evidence="1" id="KW-1133">Transmembrane helix</keyword>
<feature type="transmembrane region" description="Helical" evidence="1">
    <location>
        <begin position="72"/>
        <end position="92"/>
    </location>
</feature>
<dbReference type="Proteomes" id="UP001155280">
    <property type="component" value="Unassembled WGS sequence"/>
</dbReference>
<evidence type="ECO:0000313" key="2">
    <source>
        <dbReference type="EMBL" id="MCP9198920.1"/>
    </source>
</evidence>
<feature type="transmembrane region" description="Helical" evidence="1">
    <location>
        <begin position="112"/>
        <end position="137"/>
    </location>
</feature>
<dbReference type="Pfam" id="PF13858">
    <property type="entry name" value="DUF4199"/>
    <property type="match status" value="1"/>
</dbReference>
<proteinExistence type="predicted"/>
<comment type="caution">
    <text evidence="2">The sequence shown here is derived from an EMBL/GenBank/DDBJ whole genome shotgun (WGS) entry which is preliminary data.</text>
</comment>
<gene>
    <name evidence="2" type="ORF">MKO06_03310</name>
</gene>
<reference evidence="2" key="1">
    <citation type="submission" date="2022-07" db="EMBL/GenBank/DDBJ databases">
        <title>Gramela sediminis sp. nov., isolated from deep-sea sediment of the Indian Ocean.</title>
        <authorList>
            <person name="Shi H."/>
        </authorList>
    </citation>
    <scope>NUCLEOTIDE SEQUENCE</scope>
    <source>
        <strain evidence="2">GC03-9</strain>
    </source>
</reference>
<dbReference type="AlphaFoldDB" id="A0A9X2I1H7"/>
<name>A0A9X2I1H7_9FLAO</name>
<sequence>MKNLKIPILYGIIIAVLLIAFFLLLSVFGLHVNPVYSIFNGVIMAVGLWFALQAYRKDKGNKFKYQKGFSMIFITGINATVIFVIFFGLYATEFNPGFLDQMINMWATFYNTNIGIVLFTIAMMGISTSVVLALAYMQLFKDSWNTKEAKKHTF</sequence>
<keyword evidence="3" id="KW-1185">Reference proteome</keyword>
<accession>A0A9X2I1H7</accession>
<organism evidence="2 3">
    <name type="scientific">Christiangramia oceanisediminis</name>
    <dbReference type="NCBI Taxonomy" id="2920386"/>
    <lineage>
        <taxon>Bacteria</taxon>
        <taxon>Pseudomonadati</taxon>
        <taxon>Bacteroidota</taxon>
        <taxon>Flavobacteriia</taxon>
        <taxon>Flavobacteriales</taxon>
        <taxon>Flavobacteriaceae</taxon>
        <taxon>Christiangramia</taxon>
    </lineage>
</organism>
<feature type="transmembrane region" description="Helical" evidence="1">
    <location>
        <begin position="7"/>
        <end position="28"/>
    </location>
</feature>
<keyword evidence="1" id="KW-0812">Transmembrane</keyword>
<evidence type="ECO:0000313" key="3">
    <source>
        <dbReference type="Proteomes" id="UP001155280"/>
    </source>
</evidence>
<protein>
    <submittedName>
        <fullName evidence="2">DUF4199 domain-containing protein</fullName>
    </submittedName>
</protein>
<dbReference type="InterPro" id="IPR025250">
    <property type="entry name" value="DUF4199"/>
</dbReference>
<evidence type="ECO:0000256" key="1">
    <source>
        <dbReference type="SAM" id="Phobius"/>
    </source>
</evidence>
<dbReference type="RefSeq" id="WP_241550921.1">
    <property type="nucleotide sequence ID" value="NZ_JANCNS010000001.1"/>
</dbReference>
<keyword evidence="1" id="KW-0472">Membrane</keyword>
<feature type="transmembrane region" description="Helical" evidence="1">
    <location>
        <begin position="34"/>
        <end position="52"/>
    </location>
</feature>
<dbReference type="EMBL" id="JANCNS010000001">
    <property type="protein sequence ID" value="MCP9198920.1"/>
    <property type="molecule type" value="Genomic_DNA"/>
</dbReference>